<dbReference type="EMBL" id="JAODUP010000492">
    <property type="protein sequence ID" value="KAK2148516.1"/>
    <property type="molecule type" value="Genomic_DNA"/>
</dbReference>
<organism evidence="2 3">
    <name type="scientific">Paralvinella palmiformis</name>
    <dbReference type="NCBI Taxonomy" id="53620"/>
    <lineage>
        <taxon>Eukaryota</taxon>
        <taxon>Metazoa</taxon>
        <taxon>Spiralia</taxon>
        <taxon>Lophotrochozoa</taxon>
        <taxon>Annelida</taxon>
        <taxon>Polychaeta</taxon>
        <taxon>Sedentaria</taxon>
        <taxon>Canalipalpata</taxon>
        <taxon>Terebellida</taxon>
        <taxon>Terebelliformia</taxon>
        <taxon>Alvinellidae</taxon>
        <taxon>Paralvinella</taxon>
    </lineage>
</organism>
<evidence type="ECO:0000313" key="2">
    <source>
        <dbReference type="EMBL" id="KAK2148516.1"/>
    </source>
</evidence>
<dbReference type="Proteomes" id="UP001208570">
    <property type="component" value="Unassembled WGS sequence"/>
</dbReference>
<protein>
    <submittedName>
        <fullName evidence="2">Uncharacterized protein</fullName>
    </submittedName>
</protein>
<comment type="caution">
    <text evidence="2">The sequence shown here is derived from an EMBL/GenBank/DDBJ whole genome shotgun (WGS) entry which is preliminary data.</text>
</comment>
<evidence type="ECO:0000313" key="3">
    <source>
        <dbReference type="Proteomes" id="UP001208570"/>
    </source>
</evidence>
<evidence type="ECO:0000256" key="1">
    <source>
        <dbReference type="SAM" id="MobiDB-lite"/>
    </source>
</evidence>
<reference evidence="2" key="1">
    <citation type="journal article" date="2023" name="Mol. Biol. Evol.">
        <title>Third-Generation Sequencing Reveals the Adaptive Role of the Epigenome in Three Deep-Sea Polychaetes.</title>
        <authorList>
            <person name="Perez M."/>
            <person name="Aroh O."/>
            <person name="Sun Y."/>
            <person name="Lan Y."/>
            <person name="Juniper S.K."/>
            <person name="Young C.R."/>
            <person name="Angers B."/>
            <person name="Qian P.Y."/>
        </authorList>
    </citation>
    <scope>NUCLEOTIDE SEQUENCE</scope>
    <source>
        <strain evidence="2">P08H-3</strain>
    </source>
</reference>
<sequence length="228" mass="26087">MWTKVIDRVGTNLRTRTAFIQHKLRPVADRVLLKLIELGSDRFSGSLDLGRLRQKQLNADWCRSWRNGRVTPDVTDAECCHPNKTYFSDSDSPTDGRVENIGGLTDNSARGHLKGERRTSRYQNDDLLTSTSSGSGLHAAECDVTEDETNLNYLDVNIKETRSSVSPANRKSSLDIRRKHRLPSTANYIMDPETGNYRLPDCQKRHEKLFARTLVQLRKRQLLPSYER</sequence>
<accession>A0AAD9J8N4</accession>
<proteinExistence type="predicted"/>
<keyword evidence="3" id="KW-1185">Reference proteome</keyword>
<dbReference type="AlphaFoldDB" id="A0AAD9J8N4"/>
<feature type="region of interest" description="Disordered" evidence="1">
    <location>
        <begin position="101"/>
        <end position="130"/>
    </location>
</feature>
<gene>
    <name evidence="2" type="ORF">LSH36_492g03028</name>
</gene>
<name>A0AAD9J8N4_9ANNE</name>